<dbReference type="InterPro" id="IPR013786">
    <property type="entry name" value="AcylCoA_DH/ox_N"/>
</dbReference>
<feature type="domain" description="Acyl-CoA dehydrogenase/oxidase N-terminal" evidence="9">
    <location>
        <begin position="6"/>
        <end position="118"/>
    </location>
</feature>
<keyword evidence="4 6" id="KW-0274">FAD</keyword>
<comment type="caution">
    <text evidence="10">The sequence shown here is derived from an EMBL/GenBank/DDBJ whole genome shotgun (WGS) entry which is preliminary data.</text>
</comment>
<name>A0A177SUY4_PSEPU</name>
<feature type="domain" description="Acyl-CoA dehydrogenase/oxidase C-terminal" evidence="7">
    <location>
        <begin position="241"/>
        <end position="376"/>
    </location>
</feature>
<evidence type="ECO:0000256" key="3">
    <source>
        <dbReference type="ARBA" id="ARBA00022630"/>
    </source>
</evidence>
<dbReference type="GO" id="GO:0050660">
    <property type="term" value="F:flavin adenine dinucleotide binding"/>
    <property type="evidence" value="ECO:0007669"/>
    <property type="project" value="InterPro"/>
</dbReference>
<reference evidence="10 11" key="1">
    <citation type="submission" date="2016-03" db="EMBL/GenBank/DDBJ databases">
        <title>Draft Genome Assembly of Pseudomonas putida strain CBF10-2.</title>
        <authorList>
            <person name="Iyer R.S."/>
            <person name="Damania A."/>
        </authorList>
    </citation>
    <scope>NUCLEOTIDE SEQUENCE [LARGE SCALE GENOMIC DNA]</scope>
    <source>
        <strain evidence="10 11">CBF10-2</strain>
    </source>
</reference>
<dbReference type="PANTHER" id="PTHR43884:SF20">
    <property type="entry name" value="ACYL-COA DEHYDROGENASE FADE28"/>
    <property type="match status" value="1"/>
</dbReference>
<dbReference type="SUPFAM" id="SSF47203">
    <property type="entry name" value="Acyl-CoA dehydrogenase C-terminal domain-like"/>
    <property type="match status" value="1"/>
</dbReference>
<accession>A0A177SUY4</accession>
<comment type="cofactor">
    <cofactor evidence="1 6">
        <name>FAD</name>
        <dbReference type="ChEBI" id="CHEBI:57692"/>
    </cofactor>
</comment>
<dbReference type="Gene3D" id="2.40.110.10">
    <property type="entry name" value="Butyryl-CoA Dehydrogenase, subunit A, domain 2"/>
    <property type="match status" value="1"/>
</dbReference>
<sequence length="384" mass="41496">MNFDLNEEQRLLKDAVDRLVADRYSFEQRTRYLAETEGWSRDRWRDYAELGLLGLPFAEADGGFDGGPADTLTVMEAAGRGLLLEPYLATVVLAGGLFASAANAAQRADVLPALIAGERLLAFAHSEAQARYDLADVATCARRDGDDWVLDGAKRYVLHGDCADQLIVSARVSGGRRDAEGLALFLVDVQAAGVSRRGYQTQDRLRAADVTLDGVRVDDAALLGVAGQALPLIEKAVDTALAALCAEAVGAMQQACDMTVEYLKVRKQFGVAIGSFQALQHRAVDMLVMIEQARSMALYASMMASDDDARERRRAIAAAKVQINRSARFVAQQAVQLHGGIGVTEECQVGHYMRRLSMIEILFGDADHHLAQLARAGGLIDADA</sequence>
<organism evidence="10 11">
    <name type="scientific">Pseudomonas putida</name>
    <name type="common">Arthrobacter siderocapsulatus</name>
    <dbReference type="NCBI Taxonomy" id="303"/>
    <lineage>
        <taxon>Bacteria</taxon>
        <taxon>Pseudomonadati</taxon>
        <taxon>Pseudomonadota</taxon>
        <taxon>Gammaproteobacteria</taxon>
        <taxon>Pseudomonadales</taxon>
        <taxon>Pseudomonadaceae</taxon>
        <taxon>Pseudomonas</taxon>
    </lineage>
</organism>
<evidence type="ECO:0000256" key="5">
    <source>
        <dbReference type="ARBA" id="ARBA00023002"/>
    </source>
</evidence>
<dbReference type="Pfam" id="PF02771">
    <property type="entry name" value="Acyl-CoA_dh_N"/>
    <property type="match status" value="1"/>
</dbReference>
<protein>
    <submittedName>
        <fullName evidence="10">Pimeloyl-CoA dehydrogenase small subunit</fullName>
    </submittedName>
</protein>
<dbReference type="RefSeq" id="WP_064301367.1">
    <property type="nucleotide sequence ID" value="NZ_LUCV01000004.1"/>
</dbReference>
<evidence type="ECO:0000259" key="8">
    <source>
        <dbReference type="Pfam" id="PF02770"/>
    </source>
</evidence>
<keyword evidence="5 6" id="KW-0560">Oxidoreductase</keyword>
<evidence type="ECO:0000256" key="2">
    <source>
        <dbReference type="ARBA" id="ARBA00009347"/>
    </source>
</evidence>
<dbReference type="Gene3D" id="1.20.140.10">
    <property type="entry name" value="Butyryl-CoA Dehydrogenase, subunit A, domain 3"/>
    <property type="match status" value="1"/>
</dbReference>
<dbReference type="GO" id="GO:0003995">
    <property type="term" value="F:acyl-CoA dehydrogenase activity"/>
    <property type="evidence" value="ECO:0007669"/>
    <property type="project" value="TreeGrafter"/>
</dbReference>
<dbReference type="InterPro" id="IPR037069">
    <property type="entry name" value="AcylCoA_DH/ox_N_sf"/>
</dbReference>
<dbReference type="SUPFAM" id="SSF56645">
    <property type="entry name" value="Acyl-CoA dehydrogenase NM domain-like"/>
    <property type="match status" value="1"/>
</dbReference>
<dbReference type="Proteomes" id="UP000077752">
    <property type="component" value="Unassembled WGS sequence"/>
</dbReference>
<dbReference type="InterPro" id="IPR009100">
    <property type="entry name" value="AcylCoA_DH/oxidase_NM_dom_sf"/>
</dbReference>
<dbReference type="CDD" id="cd00567">
    <property type="entry name" value="ACAD"/>
    <property type="match status" value="1"/>
</dbReference>
<dbReference type="AlphaFoldDB" id="A0A177SUY4"/>
<dbReference type="InterPro" id="IPR046373">
    <property type="entry name" value="Acyl-CoA_Oxase/DH_mid-dom_sf"/>
</dbReference>
<proteinExistence type="inferred from homology"/>
<evidence type="ECO:0000313" key="10">
    <source>
        <dbReference type="EMBL" id="OAI94796.1"/>
    </source>
</evidence>
<dbReference type="InterPro" id="IPR009075">
    <property type="entry name" value="AcylCo_DH/oxidase_C"/>
</dbReference>
<dbReference type="Pfam" id="PF00441">
    <property type="entry name" value="Acyl-CoA_dh_1"/>
    <property type="match status" value="1"/>
</dbReference>
<dbReference type="InterPro" id="IPR006091">
    <property type="entry name" value="Acyl-CoA_Oxase/DH_mid-dom"/>
</dbReference>
<gene>
    <name evidence="10" type="ORF">AYO28_07135</name>
</gene>
<evidence type="ECO:0000259" key="9">
    <source>
        <dbReference type="Pfam" id="PF02771"/>
    </source>
</evidence>
<evidence type="ECO:0000256" key="6">
    <source>
        <dbReference type="RuleBase" id="RU362125"/>
    </source>
</evidence>
<evidence type="ECO:0000259" key="7">
    <source>
        <dbReference type="Pfam" id="PF00441"/>
    </source>
</evidence>
<dbReference type="Pfam" id="PF02770">
    <property type="entry name" value="Acyl-CoA_dh_M"/>
    <property type="match status" value="1"/>
</dbReference>
<dbReference type="Gene3D" id="1.10.540.10">
    <property type="entry name" value="Acyl-CoA dehydrogenase/oxidase, N-terminal domain"/>
    <property type="match status" value="1"/>
</dbReference>
<dbReference type="PANTHER" id="PTHR43884">
    <property type="entry name" value="ACYL-COA DEHYDROGENASE"/>
    <property type="match status" value="1"/>
</dbReference>
<keyword evidence="3 6" id="KW-0285">Flavoprotein</keyword>
<dbReference type="InterPro" id="IPR036250">
    <property type="entry name" value="AcylCo_DH-like_C"/>
</dbReference>
<dbReference type="EMBL" id="LUCV01000004">
    <property type="protein sequence ID" value="OAI94796.1"/>
    <property type="molecule type" value="Genomic_DNA"/>
</dbReference>
<evidence type="ECO:0000256" key="1">
    <source>
        <dbReference type="ARBA" id="ARBA00001974"/>
    </source>
</evidence>
<comment type="similarity">
    <text evidence="2 6">Belongs to the acyl-CoA dehydrogenase family.</text>
</comment>
<feature type="domain" description="Acyl-CoA oxidase/dehydrogenase middle" evidence="8">
    <location>
        <begin position="122"/>
        <end position="202"/>
    </location>
</feature>
<evidence type="ECO:0000313" key="11">
    <source>
        <dbReference type="Proteomes" id="UP000077752"/>
    </source>
</evidence>
<evidence type="ECO:0000256" key="4">
    <source>
        <dbReference type="ARBA" id="ARBA00022827"/>
    </source>
</evidence>